<accession>A0A1F5PK29</accession>
<dbReference type="SUPFAM" id="SSF48208">
    <property type="entry name" value="Six-hairpin glycosidases"/>
    <property type="match status" value="1"/>
</dbReference>
<protein>
    <recommendedName>
        <fullName evidence="4">Mannosylglycerate hydrolase MGH1-like glycoside hydrolase domain-containing protein</fullName>
    </recommendedName>
</protein>
<evidence type="ECO:0000313" key="6">
    <source>
        <dbReference type="Proteomes" id="UP000177682"/>
    </source>
</evidence>
<dbReference type="EMBL" id="MFEY01000007">
    <property type="protein sequence ID" value="OGE90050.1"/>
    <property type="molecule type" value="Genomic_DNA"/>
</dbReference>
<name>A0A1F5PK29_9BACT</name>
<comment type="similarity">
    <text evidence="1">Belongs to the glycosyl hydrolase 63 family.</text>
</comment>
<feature type="domain" description="Mannosylglycerate hydrolase MGH1-like glycoside hydrolase" evidence="4">
    <location>
        <begin position="36"/>
        <end position="389"/>
    </location>
</feature>
<dbReference type="InterPro" id="IPR054491">
    <property type="entry name" value="MGH1-like_GH"/>
</dbReference>
<dbReference type="InterPro" id="IPR004888">
    <property type="entry name" value="Glycoside_hydrolase_63"/>
</dbReference>
<keyword evidence="3" id="KW-0326">Glycosidase</keyword>
<sequence length="410" mass="47912">MDQILKDIEQKSLEILLTNRRQTDGFQYTIPSPQTYPYQWLWDSCFHAIILSYFNPEDAKKEILALVSKQFENGMIPHMIYWQKGDVINLNWGKDGTSSITQPPMLAYAVWEIFKKDHDKKFLEVMYPHLYHFYNYLLTDRDPRKNYLIGIINPDESGEDNSPRFDIPLGLPPQHTLDENTKRRYKLIDENLTCNFDAPFCMKNFFWVKDVPFNAIFVENLRVLVLIADQLGLKDDALNFQQQQLEVTKAMREKMFEDGLFWSTYGEDYKKIKVVTWAIFIPLFAKILSQEEAVDLVNNHLLNPDEFWCEFPIPTVALNEPSFDPEGFWRGPTWIAVNWFIFKGLLNYGLTEPAEKIMRTSIELITQSGFREQFNPLNGKGSGAYDFTWGALVIDMIKSFETPIGEKSLI</sequence>
<organism evidence="5 6">
    <name type="scientific">Candidatus Doudnabacteria bacterium RIFCSPHIGHO2_12_FULL_48_16</name>
    <dbReference type="NCBI Taxonomy" id="1817838"/>
    <lineage>
        <taxon>Bacteria</taxon>
        <taxon>Candidatus Doudnaibacteriota</taxon>
    </lineage>
</organism>
<comment type="caution">
    <text evidence="5">The sequence shown here is derived from an EMBL/GenBank/DDBJ whole genome shotgun (WGS) entry which is preliminary data.</text>
</comment>
<evidence type="ECO:0000256" key="3">
    <source>
        <dbReference type="ARBA" id="ARBA00023295"/>
    </source>
</evidence>
<evidence type="ECO:0000256" key="1">
    <source>
        <dbReference type="ARBA" id="ARBA00010833"/>
    </source>
</evidence>
<proteinExistence type="inferred from homology"/>
<dbReference type="InterPro" id="IPR008928">
    <property type="entry name" value="6-hairpin_glycosidase_sf"/>
</dbReference>
<dbReference type="Pfam" id="PF22422">
    <property type="entry name" value="MGH1-like_GH"/>
    <property type="match status" value="1"/>
</dbReference>
<dbReference type="GO" id="GO:0009311">
    <property type="term" value="P:oligosaccharide metabolic process"/>
    <property type="evidence" value="ECO:0007669"/>
    <property type="project" value="InterPro"/>
</dbReference>
<evidence type="ECO:0000313" key="5">
    <source>
        <dbReference type="EMBL" id="OGE90050.1"/>
    </source>
</evidence>
<dbReference type="GO" id="GO:0006487">
    <property type="term" value="P:protein N-linked glycosylation"/>
    <property type="evidence" value="ECO:0007669"/>
    <property type="project" value="TreeGrafter"/>
</dbReference>
<dbReference type="InterPro" id="IPR012341">
    <property type="entry name" value="6hp_glycosidase-like_sf"/>
</dbReference>
<dbReference type="AlphaFoldDB" id="A0A1F5PK29"/>
<dbReference type="Gene3D" id="1.50.10.10">
    <property type="match status" value="1"/>
</dbReference>
<dbReference type="Proteomes" id="UP000177682">
    <property type="component" value="Unassembled WGS sequence"/>
</dbReference>
<dbReference type="PANTHER" id="PTHR10412:SF11">
    <property type="entry name" value="MANNOSYL-OLIGOSACCHARIDE GLUCOSIDASE"/>
    <property type="match status" value="1"/>
</dbReference>
<keyword evidence="2" id="KW-0378">Hydrolase</keyword>
<dbReference type="PANTHER" id="PTHR10412">
    <property type="entry name" value="MANNOSYL-OLIGOSACCHARIDE GLUCOSIDASE"/>
    <property type="match status" value="1"/>
</dbReference>
<dbReference type="GO" id="GO:0004573">
    <property type="term" value="F:Glc3Man9GlcNAc2 oligosaccharide glucosidase activity"/>
    <property type="evidence" value="ECO:0007669"/>
    <property type="project" value="InterPro"/>
</dbReference>
<evidence type="ECO:0000259" key="4">
    <source>
        <dbReference type="Pfam" id="PF22422"/>
    </source>
</evidence>
<evidence type="ECO:0000256" key="2">
    <source>
        <dbReference type="ARBA" id="ARBA00022801"/>
    </source>
</evidence>
<reference evidence="5 6" key="1">
    <citation type="journal article" date="2016" name="Nat. Commun.">
        <title>Thousands of microbial genomes shed light on interconnected biogeochemical processes in an aquifer system.</title>
        <authorList>
            <person name="Anantharaman K."/>
            <person name="Brown C.T."/>
            <person name="Hug L.A."/>
            <person name="Sharon I."/>
            <person name="Castelle C.J."/>
            <person name="Probst A.J."/>
            <person name="Thomas B.C."/>
            <person name="Singh A."/>
            <person name="Wilkins M.J."/>
            <person name="Karaoz U."/>
            <person name="Brodie E.L."/>
            <person name="Williams K.H."/>
            <person name="Hubbard S.S."/>
            <person name="Banfield J.F."/>
        </authorList>
    </citation>
    <scope>NUCLEOTIDE SEQUENCE [LARGE SCALE GENOMIC DNA]</scope>
</reference>
<gene>
    <name evidence="5" type="ORF">A3E29_02995</name>
</gene>